<dbReference type="PANTHER" id="PTHR30011:SF16">
    <property type="entry name" value="C2H2 FINGER DOMAIN TRANSCRIPTION FACTOR (EUROFUNG)-RELATED"/>
    <property type="match status" value="1"/>
</dbReference>
<dbReference type="RefSeq" id="WP_405146886.1">
    <property type="nucleotide sequence ID" value="NZ_CP109527.1"/>
</dbReference>
<keyword evidence="1" id="KW-0285">Flavoprotein</keyword>
<dbReference type="InterPro" id="IPR036661">
    <property type="entry name" value="Luciferase-like_sf"/>
</dbReference>
<dbReference type="Gene3D" id="3.20.20.30">
    <property type="entry name" value="Luciferase-like domain"/>
    <property type="match status" value="1"/>
</dbReference>
<name>A0ABZ1N3Q0_9NOCA</name>
<protein>
    <submittedName>
        <fullName evidence="5">Uncharacterized protein</fullName>
    </submittedName>
</protein>
<evidence type="ECO:0000313" key="6">
    <source>
        <dbReference type="Proteomes" id="UP001621418"/>
    </source>
</evidence>
<evidence type="ECO:0000256" key="1">
    <source>
        <dbReference type="ARBA" id="ARBA00022630"/>
    </source>
</evidence>
<reference evidence="5 6" key="1">
    <citation type="submission" date="2022-10" db="EMBL/GenBank/DDBJ databases">
        <title>The complete genomes of actinobacterial strains from the NBC collection.</title>
        <authorList>
            <person name="Joergensen T.S."/>
            <person name="Alvarez Arevalo M."/>
            <person name="Sterndorff E.B."/>
            <person name="Faurdal D."/>
            <person name="Vuksanovic O."/>
            <person name="Mourched A.-S."/>
            <person name="Charusanti P."/>
            <person name="Shaw S."/>
            <person name="Blin K."/>
            <person name="Weber T."/>
        </authorList>
    </citation>
    <scope>NUCLEOTIDE SEQUENCE [LARGE SCALE GENOMIC DNA]</scope>
    <source>
        <strain evidence="5 6">NBC_01413</strain>
    </source>
</reference>
<accession>A0ABZ1N3Q0</accession>
<proteinExistence type="predicted"/>
<dbReference type="Proteomes" id="UP001621418">
    <property type="component" value="Chromosome"/>
</dbReference>
<evidence type="ECO:0000256" key="4">
    <source>
        <dbReference type="ARBA" id="ARBA00023033"/>
    </source>
</evidence>
<keyword evidence="6" id="KW-1185">Reference proteome</keyword>
<dbReference type="EMBL" id="CP109527">
    <property type="protein sequence ID" value="WTY34498.1"/>
    <property type="molecule type" value="Genomic_DNA"/>
</dbReference>
<keyword evidence="2" id="KW-0288">FMN</keyword>
<dbReference type="SUPFAM" id="SSF51679">
    <property type="entry name" value="Bacterial luciferase-like"/>
    <property type="match status" value="1"/>
</dbReference>
<sequence>MLTEFLGGHRVVIGTPQTVADHIEQWHRDAGIDGFTIIPAVLPGYLTDFVDQVVPELRERRLFRREYEHTTLRGHLGLAEPANSFARETVSTT</sequence>
<gene>
    <name evidence="5" type="ORF">OG308_24695</name>
</gene>
<evidence type="ECO:0000313" key="5">
    <source>
        <dbReference type="EMBL" id="WTY34498.1"/>
    </source>
</evidence>
<keyword evidence="4" id="KW-0503">Monooxygenase</keyword>
<evidence type="ECO:0000256" key="3">
    <source>
        <dbReference type="ARBA" id="ARBA00023002"/>
    </source>
</evidence>
<dbReference type="PANTHER" id="PTHR30011">
    <property type="entry name" value="ALKANESULFONATE MONOOXYGENASE-RELATED"/>
    <property type="match status" value="1"/>
</dbReference>
<keyword evidence="3" id="KW-0560">Oxidoreductase</keyword>
<evidence type="ECO:0000256" key="2">
    <source>
        <dbReference type="ARBA" id="ARBA00022643"/>
    </source>
</evidence>
<dbReference type="InterPro" id="IPR051260">
    <property type="entry name" value="Diverse_substr_monoxygenases"/>
</dbReference>
<organism evidence="5 6">
    <name type="scientific">Nocardia salmonicida</name>
    <dbReference type="NCBI Taxonomy" id="53431"/>
    <lineage>
        <taxon>Bacteria</taxon>
        <taxon>Bacillati</taxon>
        <taxon>Actinomycetota</taxon>
        <taxon>Actinomycetes</taxon>
        <taxon>Mycobacteriales</taxon>
        <taxon>Nocardiaceae</taxon>
        <taxon>Nocardia</taxon>
    </lineage>
</organism>